<dbReference type="GO" id="GO:0050660">
    <property type="term" value="F:flavin adenine dinucleotide binding"/>
    <property type="evidence" value="ECO:0007669"/>
    <property type="project" value="InterPro"/>
</dbReference>
<dbReference type="PANTHER" id="PTHR43884">
    <property type="entry name" value="ACYL-COA DEHYDROGENASE"/>
    <property type="match status" value="1"/>
</dbReference>
<keyword evidence="4 6" id="KW-0274">FAD</keyword>
<sequence>MDFDLTEKQRQRYDDVLSAVRERLGEPPSGEPFTPARWQDAARIGLTGLCLPTEFGGGGLGALDTALCLEAFGRGCPDTGLVFAVSAHLLACAVPIRDFADVSVRGELLSGLASGELVAANAMTEDDAGSDLSRLAVTAERKDDGYLLNGEKSFASNAPAADVLVTYGTSDPAAGFLGVTAFVLRADLPGVQVGEPFRKMGLSGCPAGRVAFRDCHVPTSHRLGTEGQGSIIFQHSMGWERAILFAGYLGLMERQLEQCVRHARERRQFGHGIGEFQAVSHRVVGMKQRLEAARLLLYRACWLMDQGRDHSTAVALSKTAVSEGAVANSLDAIQIFGGSGYLSPAGIEQQLRDAVPSTIFSGTTDIQREIVAREIGL</sequence>
<dbReference type="Pfam" id="PF00441">
    <property type="entry name" value="Acyl-CoA_dh_1"/>
    <property type="match status" value="1"/>
</dbReference>
<dbReference type="SUPFAM" id="SSF47203">
    <property type="entry name" value="Acyl-CoA dehydrogenase C-terminal domain-like"/>
    <property type="match status" value="1"/>
</dbReference>
<evidence type="ECO:0000256" key="1">
    <source>
        <dbReference type="ARBA" id="ARBA00001974"/>
    </source>
</evidence>
<dbReference type="SUPFAM" id="SSF56645">
    <property type="entry name" value="Acyl-CoA dehydrogenase NM domain-like"/>
    <property type="match status" value="1"/>
</dbReference>
<dbReference type="Gene3D" id="1.10.540.10">
    <property type="entry name" value="Acyl-CoA dehydrogenase/oxidase, N-terminal domain"/>
    <property type="match status" value="1"/>
</dbReference>
<dbReference type="InterPro" id="IPR037069">
    <property type="entry name" value="AcylCoA_DH/ox_N_sf"/>
</dbReference>
<evidence type="ECO:0000256" key="5">
    <source>
        <dbReference type="ARBA" id="ARBA00023002"/>
    </source>
</evidence>
<comment type="similarity">
    <text evidence="2 6">Belongs to the acyl-CoA dehydrogenase family.</text>
</comment>
<evidence type="ECO:0000313" key="10">
    <source>
        <dbReference type="EMBL" id="ACN69985.1"/>
    </source>
</evidence>
<evidence type="ECO:0000259" key="9">
    <source>
        <dbReference type="Pfam" id="PF02771"/>
    </source>
</evidence>
<dbReference type="FunFam" id="1.20.140.10:FF:000001">
    <property type="entry name" value="Acyl-CoA dehydrogenase"/>
    <property type="match status" value="1"/>
</dbReference>
<dbReference type="Pfam" id="PF02770">
    <property type="entry name" value="Acyl-CoA_dh_M"/>
    <property type="match status" value="1"/>
</dbReference>
<evidence type="ECO:0000256" key="2">
    <source>
        <dbReference type="ARBA" id="ARBA00009347"/>
    </source>
</evidence>
<proteinExistence type="inferred from homology"/>
<dbReference type="InterPro" id="IPR036250">
    <property type="entry name" value="AcylCo_DH-like_C"/>
</dbReference>
<reference evidence="10" key="1">
    <citation type="journal article" date="2009" name="ChemBioChem">
        <title>Analysis of the indanomycin biosynthetic gene cluster from Streptomyces antibioticus NRRL 8167.</title>
        <authorList>
            <person name="Kelly W.L."/>
            <person name="Li C."/>
            <person name="Roege K.E."/>
        </authorList>
    </citation>
    <scope>NUCLEOTIDE SEQUENCE</scope>
    <source>
        <strain evidence="10">NRRL8167</strain>
    </source>
</reference>
<protein>
    <submittedName>
        <fullName evidence="10">Prolyl carrier protein dehydrogenase</fullName>
    </submittedName>
</protein>
<dbReference type="Gene3D" id="2.40.110.10">
    <property type="entry name" value="Butyryl-CoA Dehydrogenase, subunit A, domain 2"/>
    <property type="match status" value="1"/>
</dbReference>
<dbReference type="Pfam" id="PF02771">
    <property type="entry name" value="Acyl-CoA_dh_N"/>
    <property type="match status" value="1"/>
</dbReference>
<gene>
    <name evidence="10" type="primary">idmI</name>
</gene>
<dbReference type="InterPro" id="IPR009075">
    <property type="entry name" value="AcylCo_DH/oxidase_C"/>
</dbReference>
<dbReference type="EMBL" id="FJ545274">
    <property type="protein sequence ID" value="ACN69985.1"/>
    <property type="molecule type" value="Genomic_DNA"/>
</dbReference>
<dbReference type="InterPro" id="IPR009100">
    <property type="entry name" value="AcylCoA_DH/oxidase_NM_dom_sf"/>
</dbReference>
<comment type="cofactor">
    <cofactor evidence="1 6">
        <name>FAD</name>
        <dbReference type="ChEBI" id="CHEBI:57692"/>
    </cofactor>
</comment>
<dbReference type="InterPro" id="IPR006091">
    <property type="entry name" value="Acyl-CoA_Oxase/DH_mid-dom"/>
</dbReference>
<name>C5HV11_STRAT</name>
<keyword evidence="3 6" id="KW-0285">Flavoprotein</keyword>
<dbReference type="PANTHER" id="PTHR43884:SF12">
    <property type="entry name" value="ISOVALERYL-COA DEHYDROGENASE, MITOCHONDRIAL-RELATED"/>
    <property type="match status" value="1"/>
</dbReference>
<evidence type="ECO:0000259" key="8">
    <source>
        <dbReference type="Pfam" id="PF02770"/>
    </source>
</evidence>
<dbReference type="Gene3D" id="1.20.140.10">
    <property type="entry name" value="Butyryl-CoA Dehydrogenase, subunit A, domain 3"/>
    <property type="match status" value="1"/>
</dbReference>
<dbReference type="GO" id="GO:0003995">
    <property type="term" value="F:acyl-CoA dehydrogenase activity"/>
    <property type="evidence" value="ECO:0007669"/>
    <property type="project" value="TreeGrafter"/>
</dbReference>
<evidence type="ECO:0000256" key="3">
    <source>
        <dbReference type="ARBA" id="ARBA00022630"/>
    </source>
</evidence>
<feature type="domain" description="Acyl-CoA dehydrogenase/oxidase N-terminal" evidence="9">
    <location>
        <begin position="32"/>
        <end position="116"/>
    </location>
</feature>
<evidence type="ECO:0000259" key="7">
    <source>
        <dbReference type="Pfam" id="PF00441"/>
    </source>
</evidence>
<feature type="domain" description="Acyl-CoA oxidase/dehydrogenase middle" evidence="8">
    <location>
        <begin position="121"/>
        <end position="215"/>
    </location>
</feature>
<organism evidence="10">
    <name type="scientific">Streptomyces antibioticus</name>
    <dbReference type="NCBI Taxonomy" id="1890"/>
    <lineage>
        <taxon>Bacteria</taxon>
        <taxon>Bacillati</taxon>
        <taxon>Actinomycetota</taxon>
        <taxon>Actinomycetes</taxon>
        <taxon>Kitasatosporales</taxon>
        <taxon>Streptomycetaceae</taxon>
        <taxon>Streptomyces</taxon>
    </lineage>
</organism>
<evidence type="ECO:0000256" key="4">
    <source>
        <dbReference type="ARBA" id="ARBA00022827"/>
    </source>
</evidence>
<evidence type="ECO:0000256" key="6">
    <source>
        <dbReference type="RuleBase" id="RU362125"/>
    </source>
</evidence>
<accession>C5HV11</accession>
<dbReference type="InterPro" id="IPR046373">
    <property type="entry name" value="Acyl-CoA_Oxase/DH_mid-dom_sf"/>
</dbReference>
<keyword evidence="5 6" id="KW-0560">Oxidoreductase</keyword>
<dbReference type="AlphaFoldDB" id="C5HV11"/>
<dbReference type="InterPro" id="IPR013786">
    <property type="entry name" value="AcylCoA_DH/ox_N"/>
</dbReference>
<feature type="domain" description="Acyl-CoA dehydrogenase/oxidase C-terminal" evidence="7">
    <location>
        <begin position="227"/>
        <end position="375"/>
    </location>
</feature>